<evidence type="ECO:0000256" key="1">
    <source>
        <dbReference type="SAM" id="MobiDB-lite"/>
    </source>
</evidence>
<feature type="transmembrane region" description="Helical" evidence="2">
    <location>
        <begin position="127"/>
        <end position="145"/>
    </location>
</feature>
<evidence type="ECO:0000313" key="4">
    <source>
        <dbReference type="Proteomes" id="UP000317648"/>
    </source>
</evidence>
<keyword evidence="2" id="KW-0812">Transmembrane</keyword>
<dbReference type="PROSITE" id="PS51257">
    <property type="entry name" value="PROKAR_LIPOPROTEIN"/>
    <property type="match status" value="1"/>
</dbReference>
<dbReference type="AlphaFoldDB" id="A0A518DTD7"/>
<keyword evidence="2" id="KW-1133">Transmembrane helix</keyword>
<sequence>MKALVLSLLCSIPALVLFGCAPMILAYGNPTYVLRLCLTWTVFTTLLWVFLFRPAAVDQNAGRLILVCGICCLGLVTLLEVSHVISMGMYNASRVEAFGQALSGVGGNVRLAVELEDLNSGLSVNSYLLSGAVWLIVLGVGLMVMPPRCPAEKCPPQPVVQKTPPDAKPDLAGTDPLT</sequence>
<dbReference type="EMBL" id="CP036433">
    <property type="protein sequence ID" value="QDU95107.1"/>
    <property type="molecule type" value="Genomic_DNA"/>
</dbReference>
<dbReference type="KEGG" id="lcre:Pla8534_29190"/>
<evidence type="ECO:0000313" key="3">
    <source>
        <dbReference type="EMBL" id="QDU95107.1"/>
    </source>
</evidence>
<gene>
    <name evidence="3" type="ORF">Pla8534_29190</name>
</gene>
<feature type="region of interest" description="Disordered" evidence="1">
    <location>
        <begin position="154"/>
        <end position="178"/>
    </location>
</feature>
<evidence type="ECO:0000256" key="2">
    <source>
        <dbReference type="SAM" id="Phobius"/>
    </source>
</evidence>
<proteinExistence type="predicted"/>
<reference evidence="3 4" key="1">
    <citation type="submission" date="2019-02" db="EMBL/GenBank/DDBJ databases">
        <title>Deep-cultivation of Planctomycetes and their phenomic and genomic characterization uncovers novel biology.</title>
        <authorList>
            <person name="Wiegand S."/>
            <person name="Jogler M."/>
            <person name="Boedeker C."/>
            <person name="Pinto D."/>
            <person name="Vollmers J."/>
            <person name="Rivas-Marin E."/>
            <person name="Kohn T."/>
            <person name="Peeters S.H."/>
            <person name="Heuer A."/>
            <person name="Rast P."/>
            <person name="Oberbeckmann S."/>
            <person name="Bunk B."/>
            <person name="Jeske O."/>
            <person name="Meyerdierks A."/>
            <person name="Storesund J.E."/>
            <person name="Kallscheuer N."/>
            <person name="Luecker S."/>
            <person name="Lage O.M."/>
            <person name="Pohl T."/>
            <person name="Merkel B.J."/>
            <person name="Hornburger P."/>
            <person name="Mueller R.-W."/>
            <person name="Bruemmer F."/>
            <person name="Labrenz M."/>
            <person name="Spormann A.M."/>
            <person name="Op den Camp H."/>
            <person name="Overmann J."/>
            <person name="Amann R."/>
            <person name="Jetten M.S.M."/>
            <person name="Mascher T."/>
            <person name="Medema M.H."/>
            <person name="Devos D.P."/>
            <person name="Kaster A.-K."/>
            <person name="Ovreas L."/>
            <person name="Rohde M."/>
            <person name="Galperin M.Y."/>
            <person name="Jogler C."/>
        </authorList>
    </citation>
    <scope>NUCLEOTIDE SEQUENCE [LARGE SCALE GENOMIC DNA]</scope>
    <source>
        <strain evidence="3 4">Pla85_3_4</strain>
    </source>
</reference>
<feature type="transmembrane region" description="Helical" evidence="2">
    <location>
        <begin position="32"/>
        <end position="52"/>
    </location>
</feature>
<accession>A0A518DTD7</accession>
<organism evidence="3 4">
    <name type="scientific">Lignipirellula cremea</name>
    <dbReference type="NCBI Taxonomy" id="2528010"/>
    <lineage>
        <taxon>Bacteria</taxon>
        <taxon>Pseudomonadati</taxon>
        <taxon>Planctomycetota</taxon>
        <taxon>Planctomycetia</taxon>
        <taxon>Pirellulales</taxon>
        <taxon>Pirellulaceae</taxon>
        <taxon>Lignipirellula</taxon>
    </lineage>
</organism>
<name>A0A518DTD7_9BACT</name>
<dbReference type="Proteomes" id="UP000317648">
    <property type="component" value="Chromosome"/>
</dbReference>
<keyword evidence="4" id="KW-1185">Reference proteome</keyword>
<feature type="transmembrane region" description="Helical" evidence="2">
    <location>
        <begin position="64"/>
        <end position="85"/>
    </location>
</feature>
<keyword evidence="2" id="KW-0472">Membrane</keyword>
<dbReference type="RefSeq" id="WP_145053881.1">
    <property type="nucleotide sequence ID" value="NZ_CP036433.1"/>
</dbReference>
<protein>
    <submittedName>
        <fullName evidence="3">Uncharacterized protein</fullName>
    </submittedName>
</protein>